<keyword evidence="3" id="KW-1185">Reference proteome</keyword>
<sequence length="102" mass="11447">MEEPLSFQIFFCFLVWLCFVRMEHSCTHHLVSGALRSRPPSSLEARSEISMTALDREVIHLKDTMRVMDAMLDPLPQIQDDVVKLSAQMTSLGGLVILTNGG</sequence>
<protein>
    <submittedName>
        <fullName evidence="2">Uncharacterized protein</fullName>
    </submittedName>
</protein>
<evidence type="ECO:0000313" key="2">
    <source>
        <dbReference type="EMBL" id="KAK2658468.1"/>
    </source>
</evidence>
<keyword evidence="1" id="KW-0732">Signal</keyword>
<dbReference type="EMBL" id="JANJYI010000002">
    <property type="protein sequence ID" value="KAK2658468.1"/>
    <property type="molecule type" value="Genomic_DNA"/>
</dbReference>
<comment type="caution">
    <text evidence="2">The sequence shown here is derived from an EMBL/GenBank/DDBJ whole genome shotgun (WGS) entry which is preliminary data.</text>
</comment>
<proteinExistence type="predicted"/>
<evidence type="ECO:0000256" key="1">
    <source>
        <dbReference type="SAM" id="SignalP"/>
    </source>
</evidence>
<organism evidence="2 3">
    <name type="scientific">Dipteronia dyeriana</name>
    <dbReference type="NCBI Taxonomy" id="168575"/>
    <lineage>
        <taxon>Eukaryota</taxon>
        <taxon>Viridiplantae</taxon>
        <taxon>Streptophyta</taxon>
        <taxon>Embryophyta</taxon>
        <taxon>Tracheophyta</taxon>
        <taxon>Spermatophyta</taxon>
        <taxon>Magnoliopsida</taxon>
        <taxon>eudicotyledons</taxon>
        <taxon>Gunneridae</taxon>
        <taxon>Pentapetalae</taxon>
        <taxon>rosids</taxon>
        <taxon>malvids</taxon>
        <taxon>Sapindales</taxon>
        <taxon>Sapindaceae</taxon>
        <taxon>Hippocastanoideae</taxon>
        <taxon>Acereae</taxon>
        <taxon>Dipteronia</taxon>
    </lineage>
</organism>
<dbReference type="Proteomes" id="UP001280121">
    <property type="component" value="Unassembled WGS sequence"/>
</dbReference>
<reference evidence="2" key="1">
    <citation type="journal article" date="2023" name="Plant J.">
        <title>Genome sequences and population genomics provide insights into the demographic history, inbreeding, and mutation load of two 'living fossil' tree species of Dipteronia.</title>
        <authorList>
            <person name="Feng Y."/>
            <person name="Comes H.P."/>
            <person name="Chen J."/>
            <person name="Zhu S."/>
            <person name="Lu R."/>
            <person name="Zhang X."/>
            <person name="Li P."/>
            <person name="Qiu J."/>
            <person name="Olsen K.M."/>
            <person name="Qiu Y."/>
        </authorList>
    </citation>
    <scope>NUCLEOTIDE SEQUENCE</scope>
    <source>
        <strain evidence="2">KIB01</strain>
    </source>
</reference>
<evidence type="ECO:0000313" key="3">
    <source>
        <dbReference type="Proteomes" id="UP001280121"/>
    </source>
</evidence>
<feature type="signal peptide" evidence="1">
    <location>
        <begin position="1"/>
        <end position="22"/>
    </location>
</feature>
<gene>
    <name evidence="2" type="ORF">Ddye_005001</name>
</gene>
<accession>A0AAE0CPU3</accession>
<name>A0AAE0CPU3_9ROSI</name>
<dbReference type="AlphaFoldDB" id="A0AAE0CPU3"/>
<feature type="chain" id="PRO_5042016723" evidence="1">
    <location>
        <begin position="23"/>
        <end position="102"/>
    </location>
</feature>